<accession>A0A1G7CQC2</accession>
<dbReference type="OrthoDB" id="5416951at2"/>
<evidence type="ECO:0008006" key="4">
    <source>
        <dbReference type="Google" id="ProtNLM"/>
    </source>
</evidence>
<organism evidence="2 3">
    <name type="scientific">Desulfuromonas thiophila</name>
    <dbReference type="NCBI Taxonomy" id="57664"/>
    <lineage>
        <taxon>Bacteria</taxon>
        <taxon>Pseudomonadati</taxon>
        <taxon>Thermodesulfobacteriota</taxon>
        <taxon>Desulfuromonadia</taxon>
        <taxon>Desulfuromonadales</taxon>
        <taxon>Desulfuromonadaceae</taxon>
        <taxon>Desulfuromonas</taxon>
    </lineage>
</organism>
<reference evidence="3" key="1">
    <citation type="submission" date="2016-10" db="EMBL/GenBank/DDBJ databases">
        <authorList>
            <person name="Varghese N."/>
            <person name="Submissions S."/>
        </authorList>
    </citation>
    <scope>NUCLEOTIDE SEQUENCE [LARGE SCALE GENOMIC DNA]</scope>
    <source>
        <strain evidence="3">DSM 8987</strain>
    </source>
</reference>
<proteinExistence type="predicted"/>
<protein>
    <recommendedName>
        <fullName evidence="4">Alginate export</fullName>
    </recommendedName>
</protein>
<gene>
    <name evidence="2" type="ORF">SAMN05661003_11070</name>
</gene>
<dbReference type="EMBL" id="FNAQ01000010">
    <property type="protein sequence ID" value="SDE41538.1"/>
    <property type="molecule type" value="Genomic_DNA"/>
</dbReference>
<feature type="signal peptide" evidence="1">
    <location>
        <begin position="1"/>
        <end position="23"/>
    </location>
</feature>
<evidence type="ECO:0000313" key="3">
    <source>
        <dbReference type="Proteomes" id="UP000243205"/>
    </source>
</evidence>
<dbReference type="RefSeq" id="WP_092078895.1">
    <property type="nucleotide sequence ID" value="NZ_FNAQ01000010.1"/>
</dbReference>
<feature type="chain" id="PRO_5017481309" description="Alginate export" evidence="1">
    <location>
        <begin position="24"/>
        <end position="448"/>
    </location>
</feature>
<sequence length="448" mass="49949">MRVCARALLGAVAVLLLAGAAMALEVAVHGDFSNELRLYSNQAEFFRGDFGYQTERQHKIGRSSASDSFVTAKYRLWSEIASDEGAVKGVYAIEMGGLRYGDSRRGGGFSGDGVNLETRWAYTDLALVGGRLKLGLQPVQINPFLWNETATGAHFQRDLGGAQWQLAWYRGYEVVNTEDSNDFQDLDALYLRCLLKPATDTNLGLFALWQHSDGKTLTDEPAFNLAERGNYLKNFAGYDLDLYTLGFDGSARQGNLFARWDLLFQFGDLLEKQDFGGYLIHLDLGAKSGSGSWTYTFWLASGDKDATDDDYDAFIATDCDTNGETSSVVLFEGYASDDYFSAVPYVQDKGLILNRLGYDHQLGQRLTVGGAILYLLTAEKVRYADQASDRIGWEVDAYARYLLYPQLELALQGGYLWADDVLDYYENDDDGQADSNLLVVNARVRYRF</sequence>
<dbReference type="AlphaFoldDB" id="A0A1G7CQC2"/>
<evidence type="ECO:0000256" key="1">
    <source>
        <dbReference type="SAM" id="SignalP"/>
    </source>
</evidence>
<dbReference type="Proteomes" id="UP000243205">
    <property type="component" value="Unassembled WGS sequence"/>
</dbReference>
<keyword evidence="1" id="KW-0732">Signal</keyword>
<keyword evidence="3" id="KW-1185">Reference proteome</keyword>
<evidence type="ECO:0000313" key="2">
    <source>
        <dbReference type="EMBL" id="SDE41538.1"/>
    </source>
</evidence>
<name>A0A1G7CQC2_9BACT</name>